<evidence type="ECO:0000313" key="2">
    <source>
        <dbReference type="EMBL" id="OLS02846.1"/>
    </source>
</evidence>
<reference evidence="2 3" key="1">
    <citation type="submission" date="2016-02" db="EMBL/GenBank/DDBJ databases">
        <title>Genome sequence of Tissierella creatinophila DSM 6911.</title>
        <authorList>
            <person name="Poehlein A."/>
            <person name="Daniel R."/>
        </authorList>
    </citation>
    <scope>NUCLEOTIDE SEQUENCE [LARGE SCALE GENOMIC DNA]</scope>
    <source>
        <strain evidence="2 3">DSM 6911</strain>
    </source>
</reference>
<dbReference type="RefSeq" id="WP_075726102.1">
    <property type="nucleotide sequence ID" value="NZ_LTDM01000016.1"/>
</dbReference>
<evidence type="ECO:0000313" key="3">
    <source>
        <dbReference type="Proteomes" id="UP000186112"/>
    </source>
</evidence>
<protein>
    <recommendedName>
        <fullName evidence="1">DUF6873 domain-containing protein</fullName>
    </recommendedName>
</protein>
<proteinExistence type="predicted"/>
<dbReference type="AlphaFoldDB" id="A0A1U7M6D5"/>
<name>A0A1U7M6D5_TISCR</name>
<keyword evidence="3" id="KW-1185">Reference proteome</keyword>
<feature type="domain" description="DUF6873" evidence="1">
    <location>
        <begin position="15"/>
        <end position="242"/>
    </location>
</feature>
<evidence type="ECO:0000259" key="1">
    <source>
        <dbReference type="Pfam" id="PF21778"/>
    </source>
</evidence>
<comment type="caution">
    <text evidence="2">The sequence shown here is derived from an EMBL/GenBank/DDBJ whole genome shotgun (WGS) entry which is preliminary data.</text>
</comment>
<dbReference type="OrthoDB" id="1753686at2"/>
<gene>
    <name evidence="2" type="ORF">TICRE_11960</name>
</gene>
<organism evidence="2 3">
    <name type="scientific">Tissierella creatinophila DSM 6911</name>
    <dbReference type="NCBI Taxonomy" id="1123403"/>
    <lineage>
        <taxon>Bacteria</taxon>
        <taxon>Bacillati</taxon>
        <taxon>Bacillota</taxon>
        <taxon>Tissierellia</taxon>
        <taxon>Tissierellales</taxon>
        <taxon>Tissierellaceae</taxon>
        <taxon>Tissierella</taxon>
    </lineage>
</organism>
<dbReference type="InterPro" id="IPR049238">
    <property type="entry name" value="DUF6873"/>
</dbReference>
<dbReference type="EMBL" id="LTDM01000016">
    <property type="protein sequence ID" value="OLS02846.1"/>
    <property type="molecule type" value="Genomic_DNA"/>
</dbReference>
<dbReference type="Proteomes" id="UP000186112">
    <property type="component" value="Unassembled WGS sequence"/>
</dbReference>
<accession>A0A1U7M6D5</accession>
<dbReference type="Pfam" id="PF21778">
    <property type="entry name" value="DUF6873"/>
    <property type="match status" value="1"/>
</dbReference>
<sequence>MNNPFIPLKNADTVIIAGNISEEIYGNLKKMNLRVIKTIPHKKVHSSIKYHPDIVIHPINNNILVTEPSVYEYYKEEFKNTNIEIIKGEKDLDCKYPLDIAYNVGRIANLAIHNFKYTDEVLKYYLKKQNLELINVNQGYTKCSIAIIGQNDIITSDTFIDKTLKKYGVNSLRIEPGDIFLEDQDYGFIGGCTGNISNKEVLFSGCIDEHPEKEKIEDFISNLNKKIVYLSKEKINDIGTIISLNCN</sequence>